<accession>A0ABP4XWN1</accession>
<dbReference type="Proteomes" id="UP001500851">
    <property type="component" value="Unassembled WGS sequence"/>
</dbReference>
<gene>
    <name evidence="7" type="ORF">GCM10009768_25960</name>
</gene>
<proteinExistence type="inferred from homology"/>
<dbReference type="InterPro" id="IPR036155">
    <property type="entry name" value="Crypto/Photolyase_N_sf"/>
</dbReference>
<organism evidence="7 8">
    <name type="scientific">Leucobacter iarius</name>
    <dbReference type="NCBI Taxonomy" id="333963"/>
    <lineage>
        <taxon>Bacteria</taxon>
        <taxon>Bacillati</taxon>
        <taxon>Actinomycetota</taxon>
        <taxon>Actinomycetes</taxon>
        <taxon>Micrococcales</taxon>
        <taxon>Microbacteriaceae</taxon>
        <taxon>Leucobacter</taxon>
    </lineage>
</organism>
<dbReference type="Gene3D" id="3.40.50.620">
    <property type="entry name" value="HUPs"/>
    <property type="match status" value="1"/>
</dbReference>
<sequence>MTTLVWFRDDLRTADHPALAAAAEDPEGMVLLFVLDEQTPGARPLGGAARWWLHGSLAALQRELADRGVPLVLRRGAASAVIPDVVAECGITRVVWNRRYGEERHADAELRGSLRRAGIDARSFVGGVLHEPGTILNGEGRPYRVYSAFWRACAAAPEPAAPLDPPARWIPAPRRPRSDALDDWDLRPTDPDWADGLAARWEPGERAAREALDRFLEERAAGYAEGRDFPAKPATSELSPHLRWGEISPRAVWHQAIASGADTGTFLSELGWREFAWHTLFHAGGMHLRGIDARFDAFPWRSSEESADDLVAWQRGRTGFPLVDAGMRELWEAGFMHNRVRMAAASFLTKNLLIDWRAGERWFWDTLVDADAASNPFNWQWVAGCGLDAAPYFRIFNPQTQQRRFDPDGRYVDRWAPDSLLVPELVDLRASRLRALAAFDEISGAPRTRETGAD</sequence>
<dbReference type="Gene3D" id="1.10.579.10">
    <property type="entry name" value="DNA Cyclobutane Dipyrimidine Photolyase, subunit A, domain 3"/>
    <property type="match status" value="1"/>
</dbReference>
<dbReference type="InterPro" id="IPR006050">
    <property type="entry name" value="DNA_photolyase_N"/>
</dbReference>
<dbReference type="Pfam" id="PF03441">
    <property type="entry name" value="FAD_binding_7"/>
    <property type="match status" value="1"/>
</dbReference>
<keyword evidence="4 5" id="KW-0157">Chromophore</keyword>
<dbReference type="InterPro" id="IPR014729">
    <property type="entry name" value="Rossmann-like_a/b/a_fold"/>
</dbReference>
<dbReference type="PANTHER" id="PTHR11455">
    <property type="entry name" value="CRYPTOCHROME"/>
    <property type="match status" value="1"/>
</dbReference>
<evidence type="ECO:0000313" key="7">
    <source>
        <dbReference type="EMBL" id="GAA1795713.1"/>
    </source>
</evidence>
<comment type="caution">
    <text evidence="7">The sequence shown here is derived from an EMBL/GenBank/DDBJ whole genome shotgun (WGS) entry which is preliminary data.</text>
</comment>
<dbReference type="InterPro" id="IPR002081">
    <property type="entry name" value="Cryptochrome/DNA_photolyase_1"/>
</dbReference>
<evidence type="ECO:0000313" key="8">
    <source>
        <dbReference type="Proteomes" id="UP001500851"/>
    </source>
</evidence>
<evidence type="ECO:0000256" key="4">
    <source>
        <dbReference type="ARBA" id="ARBA00022991"/>
    </source>
</evidence>
<comment type="cofactor">
    <cofactor evidence="1">
        <name>FAD</name>
        <dbReference type="ChEBI" id="CHEBI:57692"/>
    </cofactor>
</comment>
<evidence type="ECO:0000256" key="5">
    <source>
        <dbReference type="RuleBase" id="RU004182"/>
    </source>
</evidence>
<dbReference type="PROSITE" id="PS51645">
    <property type="entry name" value="PHR_CRY_ALPHA_BETA"/>
    <property type="match status" value="1"/>
</dbReference>
<dbReference type="InterPro" id="IPR036134">
    <property type="entry name" value="Crypto/Photolyase_FAD-like_sf"/>
</dbReference>
<evidence type="ECO:0000256" key="2">
    <source>
        <dbReference type="ARBA" id="ARBA00022630"/>
    </source>
</evidence>
<dbReference type="InterPro" id="IPR005101">
    <property type="entry name" value="Cryptochr/Photolyase_FAD-bd"/>
</dbReference>
<keyword evidence="8" id="KW-1185">Reference proteome</keyword>
<dbReference type="PROSITE" id="PS00394">
    <property type="entry name" value="DNA_PHOTOLYASES_1_1"/>
    <property type="match status" value="1"/>
</dbReference>
<evidence type="ECO:0000259" key="6">
    <source>
        <dbReference type="PROSITE" id="PS51645"/>
    </source>
</evidence>
<evidence type="ECO:0000256" key="3">
    <source>
        <dbReference type="ARBA" id="ARBA00022827"/>
    </source>
</evidence>
<dbReference type="PRINTS" id="PR00147">
    <property type="entry name" value="DNAPHOTLYASE"/>
</dbReference>
<dbReference type="RefSeq" id="WP_344032844.1">
    <property type="nucleotide sequence ID" value="NZ_BAAAOB010000003.1"/>
</dbReference>
<dbReference type="SUPFAM" id="SSF52425">
    <property type="entry name" value="Cryptochrome/photolyase, N-terminal domain"/>
    <property type="match status" value="1"/>
</dbReference>
<dbReference type="SUPFAM" id="SSF48173">
    <property type="entry name" value="Cryptochrome/photolyase FAD-binding domain"/>
    <property type="match status" value="1"/>
</dbReference>
<dbReference type="Gene3D" id="1.25.40.80">
    <property type="match status" value="1"/>
</dbReference>
<dbReference type="PANTHER" id="PTHR11455:SF9">
    <property type="entry name" value="CRYPTOCHROME CIRCADIAN CLOCK 5 ISOFORM X1"/>
    <property type="match status" value="1"/>
</dbReference>
<dbReference type="Pfam" id="PF00875">
    <property type="entry name" value="DNA_photolyase"/>
    <property type="match status" value="1"/>
</dbReference>
<keyword evidence="2 5" id="KW-0285">Flavoprotein</keyword>
<keyword evidence="3 5" id="KW-0274">FAD</keyword>
<protein>
    <submittedName>
        <fullName evidence="7">Deoxyribodipyrimidine photo-lyase</fullName>
    </submittedName>
</protein>
<dbReference type="EMBL" id="BAAAOB010000003">
    <property type="protein sequence ID" value="GAA1795713.1"/>
    <property type="molecule type" value="Genomic_DNA"/>
</dbReference>
<dbReference type="InterPro" id="IPR018394">
    <property type="entry name" value="DNA_photolyase_1_CS_C"/>
</dbReference>
<comment type="similarity">
    <text evidence="5">Belongs to the DNA photolyase family.</text>
</comment>
<name>A0ABP4XWN1_9MICO</name>
<feature type="domain" description="Photolyase/cryptochrome alpha/beta" evidence="6">
    <location>
        <begin position="1"/>
        <end position="129"/>
    </location>
</feature>
<reference evidence="8" key="1">
    <citation type="journal article" date="2019" name="Int. J. Syst. Evol. Microbiol.">
        <title>The Global Catalogue of Microorganisms (GCM) 10K type strain sequencing project: providing services to taxonomists for standard genome sequencing and annotation.</title>
        <authorList>
            <consortium name="The Broad Institute Genomics Platform"/>
            <consortium name="The Broad Institute Genome Sequencing Center for Infectious Disease"/>
            <person name="Wu L."/>
            <person name="Ma J."/>
        </authorList>
    </citation>
    <scope>NUCLEOTIDE SEQUENCE [LARGE SCALE GENOMIC DNA]</scope>
    <source>
        <strain evidence="8">JCM 14736</strain>
    </source>
</reference>
<evidence type="ECO:0000256" key="1">
    <source>
        <dbReference type="ARBA" id="ARBA00001974"/>
    </source>
</evidence>